<protein>
    <submittedName>
        <fullName evidence="2">Uncharacterized protein</fullName>
    </submittedName>
</protein>
<name>A0AAN6RIV6_9PLEO</name>
<dbReference type="AlphaFoldDB" id="A0AAN6RIV6"/>
<proteinExistence type="predicted"/>
<feature type="region of interest" description="Disordered" evidence="1">
    <location>
        <begin position="206"/>
        <end position="239"/>
    </location>
</feature>
<organism evidence="2 3">
    <name type="scientific">Pseudopithomyces chartarum</name>
    <dbReference type="NCBI Taxonomy" id="1892770"/>
    <lineage>
        <taxon>Eukaryota</taxon>
        <taxon>Fungi</taxon>
        <taxon>Dikarya</taxon>
        <taxon>Ascomycota</taxon>
        <taxon>Pezizomycotina</taxon>
        <taxon>Dothideomycetes</taxon>
        <taxon>Pleosporomycetidae</taxon>
        <taxon>Pleosporales</taxon>
        <taxon>Massarineae</taxon>
        <taxon>Didymosphaeriaceae</taxon>
        <taxon>Pseudopithomyces</taxon>
    </lineage>
</organism>
<gene>
    <name evidence="2" type="ORF">GRF29_19g1689026</name>
</gene>
<dbReference type="EMBL" id="WVTA01000003">
    <property type="protein sequence ID" value="KAK3214925.1"/>
    <property type="molecule type" value="Genomic_DNA"/>
</dbReference>
<evidence type="ECO:0000313" key="2">
    <source>
        <dbReference type="EMBL" id="KAK3214925.1"/>
    </source>
</evidence>
<accession>A0AAN6RIV6</accession>
<dbReference type="Proteomes" id="UP001280581">
    <property type="component" value="Unassembled WGS sequence"/>
</dbReference>
<sequence>MLATTGELPQLDRPGALKNISYDIEVPAPLLRCRFSNDPEIAQLLDVACQDLPLNLVTSCTINRLNLRYSVNTSDATTPSWSGQIGYFGYHYPNNDNGTIFIAIAQPNASSPNTTVTYQTCHLYKAYVSTVVNITENIQSVRAASIRDTGTNVLEGEGNLLKGDYDRFHTELGSFMQGYAMEGIIHEMIGSFGNSSEAVYDYPIENSTTVDPERESPPRNDTRRQNSSSQKRNTQVRKRSWSLRSDESIFMPHPVLERTILRTATDYSNMLKWMFPHDKGDDHELAIQKKNLTTLMEELWLNASWTLMTSPDICEKVPVNITQTLWLNTYTYNPQNLFIAYG</sequence>
<comment type="caution">
    <text evidence="2">The sequence shown here is derived from an EMBL/GenBank/DDBJ whole genome shotgun (WGS) entry which is preliminary data.</text>
</comment>
<evidence type="ECO:0000313" key="3">
    <source>
        <dbReference type="Proteomes" id="UP001280581"/>
    </source>
</evidence>
<feature type="compositionally biased region" description="Basic and acidic residues" evidence="1">
    <location>
        <begin position="211"/>
        <end position="224"/>
    </location>
</feature>
<evidence type="ECO:0000256" key="1">
    <source>
        <dbReference type="SAM" id="MobiDB-lite"/>
    </source>
</evidence>
<reference evidence="2 3" key="1">
    <citation type="submission" date="2021-02" db="EMBL/GenBank/DDBJ databases">
        <title>Genome assembly of Pseudopithomyces chartarum.</title>
        <authorList>
            <person name="Jauregui R."/>
            <person name="Singh J."/>
            <person name="Voisey C."/>
        </authorList>
    </citation>
    <scope>NUCLEOTIDE SEQUENCE [LARGE SCALE GENOMIC DNA]</scope>
    <source>
        <strain evidence="2 3">AGR01</strain>
    </source>
</reference>
<keyword evidence="3" id="KW-1185">Reference proteome</keyword>